<evidence type="ECO:0000313" key="2">
    <source>
        <dbReference type="Proteomes" id="UP000461880"/>
    </source>
</evidence>
<reference evidence="1 2" key="1">
    <citation type="submission" date="2019-08" db="EMBL/GenBank/DDBJ databases">
        <title>In-depth cultivation of the pig gut microbiome towards novel bacterial diversity and tailored functional studies.</title>
        <authorList>
            <person name="Wylensek D."/>
            <person name="Hitch T.C.A."/>
            <person name="Clavel T."/>
        </authorList>
    </citation>
    <scope>NUCLEOTIDE SEQUENCE [LARGE SCALE GENOMIC DNA]</scope>
    <source>
        <strain evidence="1 2">Oil+RF-744-GAM-WT-6</strain>
    </source>
</reference>
<accession>A0A7X2NQN4</accession>
<gene>
    <name evidence="1" type="ORF">FYJ51_01805</name>
</gene>
<protein>
    <submittedName>
        <fullName evidence="1">Uncharacterized protein</fullName>
    </submittedName>
</protein>
<dbReference type="AlphaFoldDB" id="A0A7X2NQN4"/>
<evidence type="ECO:0000313" key="1">
    <source>
        <dbReference type="EMBL" id="MSS57645.1"/>
    </source>
</evidence>
<proteinExistence type="predicted"/>
<organism evidence="1 2">
    <name type="scientific">Stecheria intestinalis</name>
    <dbReference type="NCBI Taxonomy" id="2606630"/>
    <lineage>
        <taxon>Bacteria</taxon>
        <taxon>Bacillati</taxon>
        <taxon>Bacillota</taxon>
        <taxon>Erysipelotrichia</taxon>
        <taxon>Erysipelotrichales</taxon>
        <taxon>Erysipelotrichaceae</taxon>
        <taxon>Stecheria</taxon>
    </lineage>
</organism>
<keyword evidence="2" id="KW-1185">Reference proteome</keyword>
<dbReference type="EMBL" id="VUMN01000002">
    <property type="protein sequence ID" value="MSS57645.1"/>
    <property type="molecule type" value="Genomic_DNA"/>
</dbReference>
<dbReference type="Proteomes" id="UP000461880">
    <property type="component" value="Unassembled WGS sequence"/>
</dbReference>
<sequence length="114" mass="13099">MSMGLKGITVKLIQRKETGRDEFNAPIYQELEPVSVDNVLVAPLSSQELLETVNLYGKKAVYQIAIPKGDEHSWEDAIVEFFGKRWHVFTLSQKGIDSLIPLAWNDKYQVERYE</sequence>
<name>A0A7X2NQN4_9FIRM</name>
<comment type="caution">
    <text evidence="1">The sequence shown here is derived from an EMBL/GenBank/DDBJ whole genome shotgun (WGS) entry which is preliminary data.</text>
</comment>